<dbReference type="Pfam" id="PF13432">
    <property type="entry name" value="TPR_16"/>
    <property type="match status" value="4"/>
</dbReference>
<evidence type="ECO:0000259" key="2">
    <source>
        <dbReference type="Pfam" id="PF08241"/>
    </source>
</evidence>
<dbReference type="PROSITE" id="PS50005">
    <property type="entry name" value="TPR"/>
    <property type="match status" value="6"/>
</dbReference>
<keyword evidence="4" id="KW-1185">Reference proteome</keyword>
<dbReference type="InterPro" id="IPR011990">
    <property type="entry name" value="TPR-like_helical_dom_sf"/>
</dbReference>
<dbReference type="SMART" id="SM00028">
    <property type="entry name" value="TPR"/>
    <property type="match status" value="8"/>
</dbReference>
<dbReference type="GO" id="GO:0008757">
    <property type="term" value="F:S-adenosylmethionine-dependent methyltransferase activity"/>
    <property type="evidence" value="ECO:0007669"/>
    <property type="project" value="InterPro"/>
</dbReference>
<dbReference type="CDD" id="cd02440">
    <property type="entry name" value="AdoMet_MTases"/>
    <property type="match status" value="1"/>
</dbReference>
<gene>
    <name evidence="3" type="ORF">CKO40_13620</name>
</gene>
<dbReference type="Gene3D" id="3.40.50.150">
    <property type="entry name" value="Vaccinia Virus protein VP39"/>
    <property type="match status" value="1"/>
</dbReference>
<organism evidence="3 4">
    <name type="scientific">Halochromatium glycolicum</name>
    <dbReference type="NCBI Taxonomy" id="85075"/>
    <lineage>
        <taxon>Bacteria</taxon>
        <taxon>Pseudomonadati</taxon>
        <taxon>Pseudomonadota</taxon>
        <taxon>Gammaproteobacteria</taxon>
        <taxon>Chromatiales</taxon>
        <taxon>Chromatiaceae</taxon>
        <taxon>Halochromatium</taxon>
    </lineage>
</organism>
<dbReference type="Gene3D" id="1.25.40.10">
    <property type="entry name" value="Tetratricopeptide repeat domain"/>
    <property type="match status" value="3"/>
</dbReference>
<dbReference type="InterPro" id="IPR019734">
    <property type="entry name" value="TPR_rpt"/>
</dbReference>
<dbReference type="SUPFAM" id="SSF48452">
    <property type="entry name" value="TPR-like"/>
    <property type="match status" value="1"/>
</dbReference>
<reference evidence="3" key="2">
    <citation type="journal article" date="2020" name="Microorganisms">
        <title>Osmotic Adaptation and Compatible Solute Biosynthesis of Phototrophic Bacteria as Revealed from Genome Analyses.</title>
        <authorList>
            <person name="Imhoff J.F."/>
            <person name="Rahn T."/>
            <person name="Kunzel S."/>
            <person name="Keller A."/>
            <person name="Neulinger S.C."/>
        </authorList>
    </citation>
    <scope>NUCLEOTIDE SEQUENCE</scope>
    <source>
        <strain evidence="3">DSM 11080</strain>
    </source>
</reference>
<dbReference type="InterPro" id="IPR052943">
    <property type="entry name" value="TMTC_O-mannosyl-trnsfr"/>
</dbReference>
<dbReference type="PROSITE" id="PS50293">
    <property type="entry name" value="TPR_REGION"/>
    <property type="match status" value="1"/>
</dbReference>
<dbReference type="SUPFAM" id="SSF81901">
    <property type="entry name" value="HCP-like"/>
    <property type="match status" value="1"/>
</dbReference>
<name>A0AAJ0XB50_9GAMM</name>
<accession>A0AAJ0XB50</accession>
<evidence type="ECO:0000313" key="4">
    <source>
        <dbReference type="Proteomes" id="UP001296776"/>
    </source>
</evidence>
<feature type="repeat" description="TPR" evidence="1">
    <location>
        <begin position="183"/>
        <end position="216"/>
    </location>
</feature>
<dbReference type="RefSeq" id="WP_200346784.1">
    <property type="nucleotide sequence ID" value="NZ_NRSJ01000024.1"/>
</dbReference>
<keyword evidence="1" id="KW-0802">TPR repeat</keyword>
<evidence type="ECO:0000313" key="3">
    <source>
        <dbReference type="EMBL" id="MBK1705562.1"/>
    </source>
</evidence>
<feature type="repeat" description="TPR" evidence="1">
    <location>
        <begin position="81"/>
        <end position="114"/>
    </location>
</feature>
<dbReference type="SUPFAM" id="SSF53335">
    <property type="entry name" value="S-adenosyl-L-methionine-dependent methyltransferases"/>
    <property type="match status" value="1"/>
</dbReference>
<reference evidence="3" key="1">
    <citation type="submission" date="2017-08" db="EMBL/GenBank/DDBJ databases">
        <authorList>
            <person name="Imhoff J.F."/>
            <person name="Rahn T."/>
            <person name="Kuenzel S."/>
            <person name="Neulinger S.C."/>
        </authorList>
    </citation>
    <scope>NUCLEOTIDE SEQUENCE</scope>
    <source>
        <strain evidence="3">DSM 11080</strain>
    </source>
</reference>
<dbReference type="EMBL" id="NRSJ01000024">
    <property type="protein sequence ID" value="MBK1705562.1"/>
    <property type="molecule type" value="Genomic_DNA"/>
</dbReference>
<dbReference type="Proteomes" id="UP001296776">
    <property type="component" value="Unassembled WGS sequence"/>
</dbReference>
<feature type="repeat" description="TPR" evidence="1">
    <location>
        <begin position="248"/>
        <end position="281"/>
    </location>
</feature>
<dbReference type="Pfam" id="PF08241">
    <property type="entry name" value="Methyltransf_11"/>
    <property type="match status" value="1"/>
</dbReference>
<dbReference type="AlphaFoldDB" id="A0AAJ0XB50"/>
<proteinExistence type="predicted"/>
<feature type="repeat" description="TPR" evidence="1">
    <location>
        <begin position="115"/>
        <end position="148"/>
    </location>
</feature>
<dbReference type="InterPro" id="IPR013216">
    <property type="entry name" value="Methyltransf_11"/>
</dbReference>
<comment type="caution">
    <text evidence="3">The sequence shown here is derived from an EMBL/GenBank/DDBJ whole genome shotgun (WGS) entry which is preliminary data.</text>
</comment>
<feature type="repeat" description="TPR" evidence="1">
    <location>
        <begin position="47"/>
        <end position="80"/>
    </location>
</feature>
<protein>
    <recommendedName>
        <fullName evidence="2">Methyltransferase type 11 domain-containing protein</fullName>
    </recommendedName>
</protein>
<evidence type="ECO:0000256" key="1">
    <source>
        <dbReference type="PROSITE-ProRule" id="PRU00339"/>
    </source>
</evidence>
<sequence>MGDPSDTPTLVSPDEAVRVALAWHREGRFAEAAILYQRTLEVEPMHAEALHFLGMLRYQLGAPDDGLDYVRQAVAVAPHYAEAQCNLGNMLYERNEFDDAEAAYLAALDLQPALTDALNNLGLLSKRRGDPEAAEGWLRRAIDQAPENPTAYSNLAHLLADRERYEEAETLLERAIELEPQFAAAHRNLADVYHAQGRLPEATAAYQRAVELGADGLLGLATTLRKQGLVEEAIAAFRKAWQLGARDPSLFHSLGSLLSAQGKQAEAADVFQQWLTWDPDNPVAAHMLSANTANTSHQLPSRAPDDYVEAIFDGFARHFDRRLQSLEYRAPELVARALVEDRADVTALHILDAGCGTGLCGPLLRDSAAVLEGVDLSRAMLERAEQRGCYDRLVKAELTAFLEQHSARYDAVVSADTLVYFGDLEHALRASARALRAQGRLVFTVEQLVATNGAVYRLQGNGRYAHSAAYIQRVIEHTGLRLLRSDEVVLRLEMANPVAGLLVVAERSTAPYPLHR</sequence>
<feature type="repeat" description="TPR" evidence="1">
    <location>
        <begin position="149"/>
        <end position="182"/>
    </location>
</feature>
<dbReference type="PANTHER" id="PTHR44809:SF1">
    <property type="entry name" value="PROTEIN O-MANNOSYL-TRANSFERASE TMTC1"/>
    <property type="match status" value="1"/>
</dbReference>
<dbReference type="InterPro" id="IPR029063">
    <property type="entry name" value="SAM-dependent_MTases_sf"/>
</dbReference>
<feature type="domain" description="Methyltransferase type 11" evidence="2">
    <location>
        <begin position="351"/>
        <end position="443"/>
    </location>
</feature>
<dbReference type="PANTHER" id="PTHR44809">
    <property type="match status" value="1"/>
</dbReference>